<reference evidence="1 2" key="2">
    <citation type="submission" date="2020-06" db="EMBL/GenBank/DDBJ databases">
        <title>Complete Genome Sequence of Clostridium muelleri sp. nov. P21T, an Acid-Alcohol Producing Acetogen Isolated from Old Hay.</title>
        <authorList>
            <person name="Duncan K.E."/>
            <person name="Tanner R.S."/>
        </authorList>
    </citation>
    <scope>NUCLEOTIDE SEQUENCE [LARGE SCALE GENOMIC DNA]</scope>
    <source>
        <strain evidence="1 2">P21</strain>
    </source>
</reference>
<name>A0A7Y0EKC2_9CLOT</name>
<sequence>MSEEKQNVKIELSLPERFEAIVSDVQKDIMNEEISGFEPIKENDINISTVYTFDDGDEIEAKVYFRNGLPTNINFEYVSLVMINSKKEIVASKRFDLREMGDIPTGGARPWKLYFEKSCVDMKKFSTQDCKILFEKNIKAVNYAKFEFENFPEEFQNFKGEFDKFLEDLPKIEGGNLSISTFSINVQKNNNIVVTIVIRNSIKRSVKIEQIPITIRDENDNILVNGNFNLNNFVVSPMKARMCNLAFETNLSADEVMKKDKWKVVYE</sequence>
<keyword evidence="2" id="KW-1185">Reference proteome</keyword>
<dbReference type="NCBIfam" id="TIGR04398">
    <property type="entry name" value="SLAP_DUP"/>
    <property type="match status" value="2"/>
</dbReference>
<comment type="caution">
    <text evidence="1">The sequence shown here is derived from an EMBL/GenBank/DDBJ whole genome shotgun (WGS) entry which is preliminary data.</text>
</comment>
<evidence type="ECO:0000313" key="1">
    <source>
        <dbReference type="EMBL" id="NMM65063.1"/>
    </source>
</evidence>
<dbReference type="AlphaFoldDB" id="A0A7Y0EKC2"/>
<dbReference type="EMBL" id="JABBNI010000063">
    <property type="protein sequence ID" value="NMM65063.1"/>
    <property type="molecule type" value="Genomic_DNA"/>
</dbReference>
<gene>
    <name evidence="1" type="ORF">HBE96_20990</name>
</gene>
<proteinExistence type="predicted"/>
<protein>
    <submittedName>
        <fullName evidence="1">SLAP domain-containing protein</fullName>
    </submittedName>
</protein>
<dbReference type="InterPro" id="IPR030910">
    <property type="entry name" value="SLAP_dom"/>
</dbReference>
<dbReference type="RefSeq" id="WP_169299655.1">
    <property type="nucleotide sequence ID" value="NZ_JABBNI010000063.1"/>
</dbReference>
<organism evidence="1 2">
    <name type="scientific">Clostridium muellerianum</name>
    <dbReference type="NCBI Taxonomy" id="2716538"/>
    <lineage>
        <taxon>Bacteria</taxon>
        <taxon>Bacillati</taxon>
        <taxon>Bacillota</taxon>
        <taxon>Clostridia</taxon>
        <taxon>Eubacteriales</taxon>
        <taxon>Clostridiaceae</taxon>
        <taxon>Clostridium</taxon>
    </lineage>
</organism>
<dbReference type="Proteomes" id="UP000537131">
    <property type="component" value="Unassembled WGS sequence"/>
</dbReference>
<evidence type="ECO:0000313" key="2">
    <source>
        <dbReference type="Proteomes" id="UP000537131"/>
    </source>
</evidence>
<accession>A0A7Y0EKC2</accession>
<reference evidence="1 2" key="1">
    <citation type="submission" date="2020-04" db="EMBL/GenBank/DDBJ databases">
        <authorList>
            <person name="Doyle D.A."/>
        </authorList>
    </citation>
    <scope>NUCLEOTIDE SEQUENCE [LARGE SCALE GENOMIC DNA]</scope>
    <source>
        <strain evidence="1 2">P21</strain>
    </source>
</reference>